<accession>A0A9P5YSU5</accession>
<protein>
    <recommendedName>
        <fullName evidence="13">alpha-1,2-Mannosidase</fullName>
        <ecNumber evidence="13">3.2.1.-</ecNumber>
    </recommendedName>
</protein>
<dbReference type="InterPro" id="IPR036026">
    <property type="entry name" value="Seven-hairpin_glycosidases"/>
</dbReference>
<evidence type="ECO:0000256" key="10">
    <source>
        <dbReference type="PIRSR" id="PIRSR601382-1"/>
    </source>
</evidence>
<comment type="similarity">
    <text evidence="3 13">Belongs to the glycosyl hydrolase 47 family.</text>
</comment>
<feature type="binding site" evidence="11">
    <location>
        <position position="556"/>
    </location>
    <ligand>
        <name>Ca(2+)</name>
        <dbReference type="ChEBI" id="CHEBI:29108"/>
    </ligand>
</feature>
<keyword evidence="15" id="KW-0812">Transmembrane</keyword>
<evidence type="ECO:0000313" key="16">
    <source>
        <dbReference type="EMBL" id="KAF9474075.1"/>
    </source>
</evidence>
<evidence type="ECO:0000256" key="9">
    <source>
        <dbReference type="ARBA" id="ARBA00048605"/>
    </source>
</evidence>
<dbReference type="Pfam" id="PF01532">
    <property type="entry name" value="Glyco_hydro_47"/>
    <property type="match status" value="1"/>
</dbReference>
<dbReference type="InterPro" id="IPR050749">
    <property type="entry name" value="Glycosyl_Hydrolase_47"/>
</dbReference>
<sequence>MLPAHRPPPALEHLARLNKSSNPFGKFLTRWILLGLSLVFVFLFAGPAISDFIWAPPEFSEFPPAPGMHPHKRPPMKRPPPTPEEQRVWDTKKVEVRDTFMHAWKGYKTRAFPNDELSTVTGAKTNRFNGWSVTLFDSLSTMWIMNLRDEFAEAVKSVKGQRFDSAKPSPDVPFFETVIRYLGGTLSAYALSGDENILRLADDLGKVLVPAFNGTKTGLPTFSVNVQNGNINQGGSCLFAEATSCQLEFKYLAKLTSKKEYYQGAQRAMEVFYKENPPNGLFAERYNTEDGTPISTHYTVGATSDSGYEYFLKQWILSGDEQAREQYRKSANGIIKNLIHITPNRGLMYVGIMDRDNISPIFEHLVCFLPGTLMLGVTVLDLTPEERELHEWAAHGLAYTCYISYADQATGLGPERLAMVPGERWVDKIAEWRAQGGHGPPPGILESGPQSDKDRRDYTNLDGRYLLRPETVESLFYMWRITGDPKWRDRAYEIYQAIEKYTRTELGYASVNNVDSTTGGNMDEMPSFFLAETLKYLYLIFDDVDNISLNRWVFNTEAHPLPMLFWTEKERQTLGISP</sequence>
<feature type="active site" evidence="10">
    <location>
        <position position="305"/>
    </location>
</feature>
<dbReference type="GO" id="GO:0005509">
    <property type="term" value="F:calcium ion binding"/>
    <property type="evidence" value="ECO:0007669"/>
    <property type="project" value="InterPro"/>
</dbReference>
<evidence type="ECO:0000256" key="8">
    <source>
        <dbReference type="ARBA" id="ARBA00047669"/>
    </source>
</evidence>
<dbReference type="GO" id="GO:0005975">
    <property type="term" value="P:carbohydrate metabolic process"/>
    <property type="evidence" value="ECO:0007669"/>
    <property type="project" value="InterPro"/>
</dbReference>
<dbReference type="EC" id="3.2.1.-" evidence="13"/>
<proteinExistence type="inferred from homology"/>
<dbReference type="GO" id="GO:0016020">
    <property type="term" value="C:membrane"/>
    <property type="evidence" value="ECO:0007669"/>
    <property type="project" value="InterPro"/>
</dbReference>
<evidence type="ECO:0000256" key="3">
    <source>
        <dbReference type="ARBA" id="ARBA00007658"/>
    </source>
</evidence>
<evidence type="ECO:0000256" key="1">
    <source>
        <dbReference type="ARBA" id="ARBA00001913"/>
    </source>
</evidence>
<feature type="region of interest" description="Disordered" evidence="14">
    <location>
        <begin position="65"/>
        <end position="85"/>
    </location>
</feature>
<evidence type="ECO:0000256" key="2">
    <source>
        <dbReference type="ARBA" id="ARBA00004922"/>
    </source>
</evidence>
<dbReference type="AlphaFoldDB" id="A0A9P5YSU5"/>
<comment type="caution">
    <text evidence="16">The sequence shown here is derived from an EMBL/GenBank/DDBJ whole genome shotgun (WGS) entry which is preliminary data.</text>
</comment>
<keyword evidence="5 13" id="KW-0378">Hydrolase</keyword>
<feature type="active site" description="Proton donor" evidence="10">
    <location>
        <position position="176"/>
    </location>
</feature>
<comment type="pathway">
    <text evidence="2">Protein modification; protein glycosylation.</text>
</comment>
<evidence type="ECO:0000256" key="5">
    <source>
        <dbReference type="ARBA" id="ARBA00022801"/>
    </source>
</evidence>
<dbReference type="InterPro" id="IPR001382">
    <property type="entry name" value="Glyco_hydro_47"/>
</dbReference>
<dbReference type="PANTHER" id="PTHR11742">
    <property type="entry name" value="MANNOSYL-OLIGOSACCHARIDE ALPHA-1,2-MANNOSIDASE-RELATED"/>
    <property type="match status" value="1"/>
</dbReference>
<feature type="region of interest" description="Disordered" evidence="14">
    <location>
        <begin position="434"/>
        <end position="453"/>
    </location>
</feature>
<keyword evidence="6 11" id="KW-0106">Calcium</keyword>
<comment type="catalytic activity">
    <reaction evidence="8">
        <text>N(4)-(alpha-D-Man-(1-&gt;2)-alpha-D-Man-(1-&gt;2)-alpha-D-Man-(1-&gt;3)-[alpha-D-Man-(1-&gt;3)-[alpha-D-Man-(1-&gt;2)-alpha-D-Man-(1-&gt;6)]-alpha-D-Man-(1-&gt;6)]-beta-D-Man-(1-&gt;4)-beta-D-GlcNAc-(1-&gt;4)-beta-D-GlcNAc)-L-asparaginyl-[protein] (N-glucan mannose isomer 8A1,2,3B1,3) + 3 H2O = N(4)-(alpha-D-Man-(1-&gt;3)-[alpha-D-Man-(1-&gt;3)-[alpha-D-Man-(1-&gt;6)]-alpha-D-Man-(1-&gt;6)]-beta-D-Man-(1-&gt;4)-beta-D-GlcNAc-(1-&gt;4)-beta-D-GlcNAc)-L-asparaginyl-[protein] (N-glucan mannose isomer 5A1,2) + 3 beta-D-mannose</text>
        <dbReference type="Rhea" id="RHEA:56028"/>
        <dbReference type="Rhea" id="RHEA-COMP:14358"/>
        <dbReference type="Rhea" id="RHEA-COMP:14367"/>
        <dbReference type="ChEBI" id="CHEBI:15377"/>
        <dbReference type="ChEBI" id="CHEBI:28563"/>
        <dbReference type="ChEBI" id="CHEBI:59087"/>
        <dbReference type="ChEBI" id="CHEBI:60628"/>
        <dbReference type="EC" id="3.2.1.113"/>
    </reaction>
</comment>
<dbReference type="GO" id="GO:0005783">
    <property type="term" value="C:endoplasmic reticulum"/>
    <property type="evidence" value="ECO:0007669"/>
    <property type="project" value="TreeGrafter"/>
</dbReference>
<dbReference type="OrthoDB" id="8118055at2759"/>
<feature type="active site" description="Proton donor" evidence="10">
    <location>
        <position position="415"/>
    </location>
</feature>
<feature type="transmembrane region" description="Helical" evidence="15">
    <location>
        <begin position="31"/>
        <end position="54"/>
    </location>
</feature>
<evidence type="ECO:0000256" key="6">
    <source>
        <dbReference type="ARBA" id="ARBA00022837"/>
    </source>
</evidence>
<dbReference type="EMBL" id="MU155398">
    <property type="protein sequence ID" value="KAF9474075.1"/>
    <property type="molecule type" value="Genomic_DNA"/>
</dbReference>
<gene>
    <name evidence="16" type="ORF">BDN70DRAFT_885229</name>
</gene>
<dbReference type="GO" id="GO:0004571">
    <property type="term" value="F:mannosyl-oligosaccharide 1,2-alpha-mannosidase activity"/>
    <property type="evidence" value="ECO:0007669"/>
    <property type="project" value="UniProtKB-EC"/>
</dbReference>
<name>A0A9P5YSU5_9AGAR</name>
<evidence type="ECO:0000256" key="7">
    <source>
        <dbReference type="ARBA" id="ARBA00023157"/>
    </source>
</evidence>
<comment type="catalytic activity">
    <reaction evidence="9">
        <text>N(4)-(alpha-D-Man-(1-&gt;2)-alpha-D-Man-(1-&gt;2)-alpha-D-Man-(1-&gt;3)-[alpha-D-Man-(1-&gt;2)-alpha-D-Man-(1-&gt;3)-[alpha-D-Man-(1-&gt;2)-alpha-D-Man-(1-&gt;6)]-alpha-D-Man-(1-&gt;6)]-beta-D-Man-(1-&gt;4)-beta-D-GlcNAc-(1-&gt;4)-beta-D-GlcNAc)-L-asparaginyl-[protein] (N-glucan mannose isomer 9A1,2,3B1,2,3) + 4 H2O = N(4)-(alpha-D-Man-(1-&gt;3)-[alpha-D-Man-(1-&gt;3)-[alpha-D-Man-(1-&gt;6)]-alpha-D-Man-(1-&gt;6)]-beta-D-Man-(1-&gt;4)-beta-D-GlcNAc-(1-&gt;4)-beta-D-GlcNAc)-L-asparaginyl-[protein] (N-glucan mannose isomer 5A1,2) + 4 beta-D-mannose</text>
        <dbReference type="Rhea" id="RHEA:56008"/>
        <dbReference type="Rhea" id="RHEA-COMP:14356"/>
        <dbReference type="Rhea" id="RHEA-COMP:14367"/>
        <dbReference type="ChEBI" id="CHEBI:15377"/>
        <dbReference type="ChEBI" id="CHEBI:28563"/>
        <dbReference type="ChEBI" id="CHEBI:59087"/>
        <dbReference type="ChEBI" id="CHEBI:139493"/>
        <dbReference type="EC" id="3.2.1.113"/>
    </reaction>
</comment>
<evidence type="ECO:0000256" key="4">
    <source>
        <dbReference type="ARBA" id="ARBA00022723"/>
    </source>
</evidence>
<keyword evidence="17" id="KW-1185">Reference proteome</keyword>
<dbReference type="SUPFAM" id="SSF48225">
    <property type="entry name" value="Seven-hairpin glycosidases"/>
    <property type="match status" value="1"/>
</dbReference>
<dbReference type="InterPro" id="IPR012341">
    <property type="entry name" value="6hp_glycosidase-like_sf"/>
</dbReference>
<keyword evidence="13 16" id="KW-0326">Glycosidase</keyword>
<evidence type="ECO:0000256" key="11">
    <source>
        <dbReference type="PIRSR" id="PIRSR601382-2"/>
    </source>
</evidence>
<evidence type="ECO:0000313" key="17">
    <source>
        <dbReference type="Proteomes" id="UP000807469"/>
    </source>
</evidence>
<keyword evidence="15" id="KW-1133">Transmembrane helix</keyword>
<dbReference type="PANTHER" id="PTHR11742:SF55">
    <property type="entry name" value="ENDOPLASMIC RETICULUM MANNOSYL-OLIGOSACCHARIDE 1,2-ALPHA-MANNOSIDASE"/>
    <property type="match status" value="1"/>
</dbReference>
<evidence type="ECO:0000256" key="12">
    <source>
        <dbReference type="PIRSR" id="PIRSR601382-3"/>
    </source>
</evidence>
<dbReference type="PRINTS" id="PR00747">
    <property type="entry name" value="GLYHDRLASE47"/>
</dbReference>
<feature type="disulfide bond" evidence="12">
    <location>
        <begin position="367"/>
        <end position="401"/>
    </location>
</feature>
<dbReference type="Proteomes" id="UP000807469">
    <property type="component" value="Unassembled WGS sequence"/>
</dbReference>
<reference evidence="16" key="1">
    <citation type="submission" date="2020-11" db="EMBL/GenBank/DDBJ databases">
        <authorList>
            <consortium name="DOE Joint Genome Institute"/>
            <person name="Ahrendt S."/>
            <person name="Riley R."/>
            <person name="Andreopoulos W."/>
            <person name="Labutti K."/>
            <person name="Pangilinan J."/>
            <person name="Ruiz-Duenas F.J."/>
            <person name="Barrasa J.M."/>
            <person name="Sanchez-Garcia M."/>
            <person name="Camarero S."/>
            <person name="Miyauchi S."/>
            <person name="Serrano A."/>
            <person name="Linde D."/>
            <person name="Babiker R."/>
            <person name="Drula E."/>
            <person name="Ayuso-Fernandez I."/>
            <person name="Pacheco R."/>
            <person name="Padilla G."/>
            <person name="Ferreira P."/>
            <person name="Barriuso J."/>
            <person name="Kellner H."/>
            <person name="Castanera R."/>
            <person name="Alfaro M."/>
            <person name="Ramirez L."/>
            <person name="Pisabarro A.G."/>
            <person name="Kuo A."/>
            <person name="Tritt A."/>
            <person name="Lipzen A."/>
            <person name="He G."/>
            <person name="Yan M."/>
            <person name="Ng V."/>
            <person name="Cullen D."/>
            <person name="Martin F."/>
            <person name="Rosso M.-N."/>
            <person name="Henrissat B."/>
            <person name="Hibbett D."/>
            <person name="Martinez A.T."/>
            <person name="Grigoriev I.V."/>
        </authorList>
    </citation>
    <scope>NUCLEOTIDE SEQUENCE</scope>
    <source>
        <strain evidence="16">CIRM-BRFM 674</strain>
    </source>
</reference>
<feature type="active site" evidence="10">
    <location>
        <position position="470"/>
    </location>
</feature>
<keyword evidence="7 12" id="KW-1015">Disulfide bond</keyword>
<dbReference type="GO" id="GO:0036503">
    <property type="term" value="P:ERAD pathway"/>
    <property type="evidence" value="ECO:0007669"/>
    <property type="project" value="UniProtKB-ARBA"/>
</dbReference>
<evidence type="ECO:0000256" key="14">
    <source>
        <dbReference type="SAM" id="MobiDB-lite"/>
    </source>
</evidence>
<keyword evidence="4 11" id="KW-0479">Metal-binding</keyword>
<comment type="cofactor">
    <cofactor evidence="1 11">
        <name>Ca(2+)</name>
        <dbReference type="ChEBI" id="CHEBI:29108"/>
    </cofactor>
</comment>
<organism evidence="16 17">
    <name type="scientific">Pholiota conissans</name>
    <dbReference type="NCBI Taxonomy" id="109636"/>
    <lineage>
        <taxon>Eukaryota</taxon>
        <taxon>Fungi</taxon>
        <taxon>Dikarya</taxon>
        <taxon>Basidiomycota</taxon>
        <taxon>Agaricomycotina</taxon>
        <taxon>Agaricomycetes</taxon>
        <taxon>Agaricomycetidae</taxon>
        <taxon>Agaricales</taxon>
        <taxon>Agaricineae</taxon>
        <taxon>Strophariaceae</taxon>
        <taxon>Pholiota</taxon>
    </lineage>
</organism>
<evidence type="ECO:0000256" key="15">
    <source>
        <dbReference type="SAM" id="Phobius"/>
    </source>
</evidence>
<keyword evidence="15" id="KW-0472">Membrane</keyword>
<dbReference type="Gene3D" id="1.50.10.10">
    <property type="match status" value="1"/>
</dbReference>
<evidence type="ECO:0000256" key="13">
    <source>
        <dbReference type="RuleBase" id="RU361193"/>
    </source>
</evidence>